<comment type="caution">
    <text evidence="2">The sequence shown here is derived from an EMBL/GenBank/DDBJ whole genome shotgun (WGS) entry which is preliminary data.</text>
</comment>
<evidence type="ECO:0000313" key="2">
    <source>
        <dbReference type="EMBL" id="TQV74452.1"/>
    </source>
</evidence>
<gene>
    <name evidence="2" type="ORF">FKG95_24555</name>
</gene>
<accession>A0A545TB66</accession>
<keyword evidence="3" id="KW-1185">Reference proteome</keyword>
<evidence type="ECO:0000256" key="1">
    <source>
        <dbReference type="SAM" id="Phobius"/>
    </source>
</evidence>
<evidence type="ECO:0000313" key="3">
    <source>
        <dbReference type="Proteomes" id="UP000315252"/>
    </source>
</evidence>
<proteinExistence type="predicted"/>
<dbReference type="EMBL" id="VHSH01000010">
    <property type="protein sequence ID" value="TQV74452.1"/>
    <property type="molecule type" value="Genomic_DNA"/>
</dbReference>
<dbReference type="InterPro" id="IPR021529">
    <property type="entry name" value="DUF2798"/>
</dbReference>
<feature type="transmembrane region" description="Helical" evidence="1">
    <location>
        <begin position="5"/>
        <end position="26"/>
    </location>
</feature>
<dbReference type="Pfam" id="PF11391">
    <property type="entry name" value="DUF2798"/>
    <property type="match status" value="1"/>
</dbReference>
<keyword evidence="1" id="KW-0812">Transmembrane</keyword>
<dbReference type="AlphaFoldDB" id="A0A545TB66"/>
<reference evidence="2 3" key="1">
    <citation type="submission" date="2019-06" db="EMBL/GenBank/DDBJ databases">
        <title>Whole genome sequence for Rhodospirillaceae sp. R148.</title>
        <authorList>
            <person name="Wang G."/>
        </authorList>
    </citation>
    <scope>NUCLEOTIDE SEQUENCE [LARGE SCALE GENOMIC DNA]</scope>
    <source>
        <strain evidence="2 3">R148</strain>
    </source>
</reference>
<protein>
    <submittedName>
        <fullName evidence="2">DUF2798 domain-containing protein</fullName>
    </submittedName>
</protein>
<keyword evidence="1" id="KW-0472">Membrane</keyword>
<dbReference type="RefSeq" id="WP_142899083.1">
    <property type="nucleotide sequence ID" value="NZ_ML660061.1"/>
</dbReference>
<keyword evidence="1" id="KW-1133">Transmembrane helix</keyword>
<name>A0A545TB66_9PROT</name>
<dbReference type="Proteomes" id="UP000315252">
    <property type="component" value="Unassembled WGS sequence"/>
</dbReference>
<sequence length="80" mass="8971">MKQRLLSAALMSFALSLLMTCWVTWINLGWNPDFIRQWLSAFLLAWPAAAVIAFAIGPAVQKLSLTLLSPTIKKQETRPL</sequence>
<organism evidence="2 3">
    <name type="scientific">Denitrobaculum tricleocarpae</name>
    <dbReference type="NCBI Taxonomy" id="2591009"/>
    <lineage>
        <taxon>Bacteria</taxon>
        <taxon>Pseudomonadati</taxon>
        <taxon>Pseudomonadota</taxon>
        <taxon>Alphaproteobacteria</taxon>
        <taxon>Rhodospirillales</taxon>
        <taxon>Rhodospirillaceae</taxon>
        <taxon>Denitrobaculum</taxon>
    </lineage>
</organism>
<feature type="transmembrane region" description="Helical" evidence="1">
    <location>
        <begin position="38"/>
        <end position="60"/>
    </location>
</feature>